<dbReference type="Pfam" id="PF07394">
    <property type="entry name" value="DUF1501"/>
    <property type="match status" value="1"/>
</dbReference>
<accession>A0A7C4LJM0</accession>
<gene>
    <name evidence="1" type="ORF">ENS64_03285</name>
</gene>
<protein>
    <submittedName>
        <fullName evidence="1">DUF1501 domain-containing protein</fullName>
    </submittedName>
</protein>
<sequence length="445" mass="48626">MSSYHNCEGVRRRSFLQLGLGGLLGGTVFGSLSRAAETAEHRPGHGSHPEAKSCIFIWLDGGPTHYETFDPKPLAPAEIRGEFEPIPTQTPGVYFSEHLPQLAARSNKFAVIRSICHEQGNHGAGNHYMMTGAPPRIPVGCGAFVSFHPSFGSATAYRRGHQNGLPAYMSLPSMTRSGGPNFLGAEYAPFVVPDDPNSANFRVRDVALPKSVDSARFERRQEIRRRVDTLIRVTDAAAADPVRALDQYYQQGQELMLSETAQAAFNIHQEPDAVRQAYGRNSFGQRALLARRLVEAGVPFVVLNEGGWDHHTNLFPAFRKRMPEVDRTLAALLDDLEQRGLLASTLVVMLGEFGRTPKINKDAGRDHWSNAMSVFMAGAGIPGGLVIGATDRQGYSAVERVLSPENFASTIYKKLGIDPDLVLYTPQGRPAHLVSDPTPIAELFA</sequence>
<dbReference type="InterPro" id="IPR017850">
    <property type="entry name" value="Alkaline_phosphatase_core_sf"/>
</dbReference>
<name>A0A7C4LJM0_9PLAN</name>
<evidence type="ECO:0000313" key="1">
    <source>
        <dbReference type="EMBL" id="HGT38275.1"/>
    </source>
</evidence>
<proteinExistence type="predicted"/>
<dbReference type="PANTHER" id="PTHR43737">
    <property type="entry name" value="BLL7424 PROTEIN"/>
    <property type="match status" value="1"/>
</dbReference>
<dbReference type="InterPro" id="IPR010869">
    <property type="entry name" value="DUF1501"/>
</dbReference>
<dbReference type="InterPro" id="IPR006311">
    <property type="entry name" value="TAT_signal"/>
</dbReference>
<dbReference type="PROSITE" id="PS51318">
    <property type="entry name" value="TAT"/>
    <property type="match status" value="1"/>
</dbReference>
<comment type="caution">
    <text evidence="1">The sequence shown here is derived from an EMBL/GenBank/DDBJ whole genome shotgun (WGS) entry which is preliminary data.</text>
</comment>
<dbReference type="SUPFAM" id="SSF53649">
    <property type="entry name" value="Alkaline phosphatase-like"/>
    <property type="match status" value="1"/>
</dbReference>
<dbReference type="Gene3D" id="3.40.720.10">
    <property type="entry name" value="Alkaline Phosphatase, subunit A"/>
    <property type="match status" value="1"/>
</dbReference>
<reference evidence="1" key="1">
    <citation type="journal article" date="2020" name="mSystems">
        <title>Genome- and Community-Level Interaction Insights into Carbon Utilization and Element Cycling Functions of Hydrothermarchaeota in Hydrothermal Sediment.</title>
        <authorList>
            <person name="Zhou Z."/>
            <person name="Liu Y."/>
            <person name="Xu W."/>
            <person name="Pan J."/>
            <person name="Luo Z.H."/>
            <person name="Li M."/>
        </authorList>
    </citation>
    <scope>NUCLEOTIDE SEQUENCE [LARGE SCALE GENOMIC DNA]</scope>
    <source>
        <strain evidence="1">SpSt-508</strain>
    </source>
</reference>
<dbReference type="AlphaFoldDB" id="A0A7C4LJM0"/>
<dbReference type="EMBL" id="DSVQ01000006">
    <property type="protein sequence ID" value="HGT38275.1"/>
    <property type="molecule type" value="Genomic_DNA"/>
</dbReference>
<dbReference type="PANTHER" id="PTHR43737:SF1">
    <property type="entry name" value="DUF1501 DOMAIN-CONTAINING PROTEIN"/>
    <property type="match status" value="1"/>
</dbReference>
<organism evidence="1">
    <name type="scientific">Schlesneria paludicola</name>
    <dbReference type="NCBI Taxonomy" id="360056"/>
    <lineage>
        <taxon>Bacteria</taxon>
        <taxon>Pseudomonadati</taxon>
        <taxon>Planctomycetota</taxon>
        <taxon>Planctomycetia</taxon>
        <taxon>Planctomycetales</taxon>
        <taxon>Planctomycetaceae</taxon>
        <taxon>Schlesneria</taxon>
    </lineage>
</organism>